<evidence type="ECO:0000313" key="1">
    <source>
        <dbReference type="EMBL" id="PSV00885.1"/>
    </source>
</evidence>
<dbReference type="RefSeq" id="WP_107288606.1">
    <property type="nucleotide sequence ID" value="NZ_PYNF01000002.1"/>
</dbReference>
<name>A0A2T3KMB0_9GAMM</name>
<gene>
    <name evidence="1" type="ORF">C9J27_02330</name>
</gene>
<organism evidence="1 2">
    <name type="scientific">Photobacterium kishitanii</name>
    <dbReference type="NCBI Taxonomy" id="318456"/>
    <lineage>
        <taxon>Bacteria</taxon>
        <taxon>Pseudomonadati</taxon>
        <taxon>Pseudomonadota</taxon>
        <taxon>Gammaproteobacteria</taxon>
        <taxon>Vibrionales</taxon>
        <taxon>Vibrionaceae</taxon>
        <taxon>Photobacterium</taxon>
    </lineage>
</organism>
<dbReference type="AlphaFoldDB" id="A0A2T3KMB0"/>
<sequence length="203" mass="22409">MKIEIEPNNTAVLIAQRLLKILNKIGSNDQLDITQANLPILSDEELLESITRSHILATNSNEKLIKRLERLRLGLNKLLNVIAEHGGTVNQSKYADLTGTTRQTVPNKISSGTLLCVNLGGSPIIPIFQIDDITGNEIHGLAEINKVLFKANMGTAFAISYWLTTKFKFDNKCPKDFIKSATDKTIAVNKVLSDLHMVGEMGR</sequence>
<accession>A0A2T3KMB0</accession>
<proteinExistence type="predicted"/>
<dbReference type="EMBL" id="PYNF01000002">
    <property type="protein sequence ID" value="PSV00885.1"/>
    <property type="molecule type" value="Genomic_DNA"/>
</dbReference>
<evidence type="ECO:0000313" key="2">
    <source>
        <dbReference type="Proteomes" id="UP000241426"/>
    </source>
</evidence>
<protein>
    <submittedName>
        <fullName evidence="1">Uncharacterized protein</fullName>
    </submittedName>
</protein>
<reference evidence="1 2" key="1">
    <citation type="submission" date="2018-01" db="EMBL/GenBank/DDBJ databases">
        <title>Whole genome sequencing of Histamine producing bacteria.</title>
        <authorList>
            <person name="Butler K."/>
        </authorList>
    </citation>
    <scope>NUCLEOTIDE SEQUENCE [LARGE SCALE GENOMIC DNA]</scope>
    <source>
        <strain evidence="1 2">FS-7.2</strain>
    </source>
</reference>
<dbReference type="Proteomes" id="UP000241426">
    <property type="component" value="Unassembled WGS sequence"/>
</dbReference>
<comment type="caution">
    <text evidence="1">The sequence shown here is derived from an EMBL/GenBank/DDBJ whole genome shotgun (WGS) entry which is preliminary data.</text>
</comment>